<dbReference type="GO" id="GO:0006508">
    <property type="term" value="P:proteolysis"/>
    <property type="evidence" value="ECO:0007669"/>
    <property type="project" value="InterPro"/>
</dbReference>
<name>X0WGN0_9ZZZZ</name>
<feature type="non-terminal residue" evidence="3">
    <location>
        <position position="251"/>
    </location>
</feature>
<dbReference type="Pfam" id="PF19289">
    <property type="entry name" value="PmbA_TldD_3rd"/>
    <property type="match status" value="1"/>
</dbReference>
<dbReference type="InterPro" id="IPR036059">
    <property type="entry name" value="TldD/PmbA_sf"/>
</dbReference>
<dbReference type="InterPro" id="IPR035068">
    <property type="entry name" value="TldD/PmbA_N"/>
</dbReference>
<comment type="caution">
    <text evidence="3">The sequence shown here is derived from an EMBL/GenBank/DDBJ whole genome shotgun (WGS) entry which is preliminary data.</text>
</comment>
<evidence type="ECO:0000259" key="1">
    <source>
        <dbReference type="Pfam" id="PF19289"/>
    </source>
</evidence>
<dbReference type="PANTHER" id="PTHR43666">
    <property type="entry name" value="TLDD PROTEIN"/>
    <property type="match status" value="1"/>
</dbReference>
<sequence length="251" mass="26591">MYGGIAGGTFAYGKSKADGRISTLEEPTAYVERAIEAARAEVPTGLNAGGTLYSNYEDVYLVSSEGPTGRDARSSIELSIRAFSQKEASGHGVECGSSLKDFDPSRAGRKAGEMARLAKDPVAGEEGTYDVIFDPLITGSILGTYAMMASAFYVMIQMSVFGNKLGEKVASEIVTLRDSPAGYSVANRLFDDEGVPAGETVIIDRGVLRTYLHNTSTAKIFKAETSGNAGLVVPGAWNVELDPGSFSREEL</sequence>
<proteinExistence type="predicted"/>
<protein>
    <recommendedName>
        <fullName evidence="4">TldD/PmbA family protein</fullName>
    </recommendedName>
</protein>
<dbReference type="InterPro" id="IPR045570">
    <property type="entry name" value="Metalloprtase-TldD/E_cen_dom"/>
</dbReference>
<dbReference type="Gene3D" id="3.30.2290.10">
    <property type="entry name" value="PmbA/TldD superfamily"/>
    <property type="match status" value="1"/>
</dbReference>
<evidence type="ECO:0000259" key="2">
    <source>
        <dbReference type="Pfam" id="PF19290"/>
    </source>
</evidence>
<evidence type="ECO:0000313" key="3">
    <source>
        <dbReference type="EMBL" id="GAG23678.1"/>
    </source>
</evidence>
<dbReference type="SUPFAM" id="SSF111283">
    <property type="entry name" value="Putative modulator of DNA gyrase, PmbA/TldD"/>
    <property type="match status" value="1"/>
</dbReference>
<reference evidence="3" key="1">
    <citation type="journal article" date="2014" name="Front. Microbiol.">
        <title>High frequency of phylogenetically diverse reductive dehalogenase-homologous genes in deep subseafloor sedimentary metagenomes.</title>
        <authorList>
            <person name="Kawai M."/>
            <person name="Futagami T."/>
            <person name="Toyoda A."/>
            <person name="Takaki Y."/>
            <person name="Nishi S."/>
            <person name="Hori S."/>
            <person name="Arai W."/>
            <person name="Tsubouchi T."/>
            <person name="Morono Y."/>
            <person name="Uchiyama I."/>
            <person name="Ito T."/>
            <person name="Fujiyama A."/>
            <person name="Inagaki F."/>
            <person name="Takami H."/>
        </authorList>
    </citation>
    <scope>NUCLEOTIDE SEQUENCE</scope>
    <source>
        <strain evidence="3">Expedition CK06-06</strain>
    </source>
</reference>
<dbReference type="InterPro" id="IPR045569">
    <property type="entry name" value="Metalloprtase-TldD/E_C"/>
</dbReference>
<accession>X0WGN0</accession>
<organism evidence="3">
    <name type="scientific">marine sediment metagenome</name>
    <dbReference type="NCBI Taxonomy" id="412755"/>
    <lineage>
        <taxon>unclassified sequences</taxon>
        <taxon>metagenomes</taxon>
        <taxon>ecological metagenomes</taxon>
    </lineage>
</organism>
<dbReference type="EMBL" id="BARS01033238">
    <property type="protein sequence ID" value="GAG23678.1"/>
    <property type="molecule type" value="Genomic_DNA"/>
</dbReference>
<gene>
    <name evidence="3" type="ORF">S01H1_51506</name>
</gene>
<dbReference type="GO" id="GO:0008237">
    <property type="term" value="F:metallopeptidase activity"/>
    <property type="evidence" value="ECO:0007669"/>
    <property type="project" value="InterPro"/>
</dbReference>
<feature type="domain" description="Metalloprotease TldD/E central" evidence="2">
    <location>
        <begin position="23"/>
        <end position="116"/>
    </location>
</feature>
<evidence type="ECO:0008006" key="4">
    <source>
        <dbReference type="Google" id="ProtNLM"/>
    </source>
</evidence>
<dbReference type="PANTHER" id="PTHR43666:SF1">
    <property type="entry name" value="CONSERVED PROTEIN"/>
    <property type="match status" value="1"/>
</dbReference>
<feature type="domain" description="Metalloprotease TldD/E C-terminal" evidence="1">
    <location>
        <begin position="127"/>
        <end position="251"/>
    </location>
</feature>
<dbReference type="Pfam" id="PF19290">
    <property type="entry name" value="PmbA_TldD_2nd"/>
    <property type="match status" value="1"/>
</dbReference>
<dbReference type="AlphaFoldDB" id="X0WGN0"/>